<evidence type="ECO:0000313" key="1">
    <source>
        <dbReference type="EMBL" id="MBT0665560.1"/>
    </source>
</evidence>
<sequence length="219" mass="25076">MMSIMQIYSDYKSRRKARKGLNNEHREWILRGYASPSPSDIKRRVLLRLGTKNAIWVETGTFMGDTTALISEGSKEVYTIEPDNVLFEKANARFLNNPYIHVIHGLSEDVFPTLLPTLSGTINFWLDGHYSGGITHKGPTDCPVVEELLCIEKNLSKFNNVTILIDDIRCFDPSIPEYADYPDINFLVDWARKNALNWHIEHDIFVARSTVSHNSYRGD</sequence>
<gene>
    <name evidence="1" type="ORF">KI809_14725</name>
</gene>
<evidence type="ECO:0008006" key="3">
    <source>
        <dbReference type="Google" id="ProtNLM"/>
    </source>
</evidence>
<dbReference type="Proteomes" id="UP000811899">
    <property type="component" value="Unassembled WGS sequence"/>
</dbReference>
<name>A0AAW4LAG3_9BACT</name>
<comment type="caution">
    <text evidence="1">The sequence shown here is derived from an EMBL/GenBank/DDBJ whole genome shotgun (WGS) entry which is preliminary data.</text>
</comment>
<dbReference type="AlphaFoldDB" id="A0AAW4LAG3"/>
<dbReference type="InterPro" id="IPR029063">
    <property type="entry name" value="SAM-dependent_MTases_sf"/>
</dbReference>
<proteinExistence type="predicted"/>
<evidence type="ECO:0000313" key="2">
    <source>
        <dbReference type="Proteomes" id="UP000811899"/>
    </source>
</evidence>
<keyword evidence="2" id="KW-1185">Reference proteome</keyword>
<dbReference type="SUPFAM" id="SSF53335">
    <property type="entry name" value="S-adenosyl-L-methionine-dependent methyltransferases"/>
    <property type="match status" value="1"/>
</dbReference>
<dbReference type="RefSeq" id="WP_214172335.1">
    <property type="nucleotide sequence ID" value="NZ_JAHCVJ010000006.1"/>
</dbReference>
<accession>A0AAW4LAG3</accession>
<dbReference type="Gene3D" id="3.40.50.150">
    <property type="entry name" value="Vaccinia Virus protein VP39"/>
    <property type="match status" value="1"/>
</dbReference>
<organism evidence="1 2">
    <name type="scientific">Geoanaerobacter pelophilus</name>
    <dbReference type="NCBI Taxonomy" id="60036"/>
    <lineage>
        <taxon>Bacteria</taxon>
        <taxon>Pseudomonadati</taxon>
        <taxon>Thermodesulfobacteriota</taxon>
        <taxon>Desulfuromonadia</taxon>
        <taxon>Geobacterales</taxon>
        <taxon>Geobacteraceae</taxon>
        <taxon>Geoanaerobacter</taxon>
    </lineage>
</organism>
<reference evidence="1 2" key="1">
    <citation type="submission" date="2021-05" db="EMBL/GenBank/DDBJ databases">
        <title>The draft genome of Geobacter pelophilus DSM 12255.</title>
        <authorList>
            <person name="Xu Z."/>
            <person name="Masuda Y."/>
            <person name="Itoh H."/>
            <person name="Senoo K."/>
        </authorList>
    </citation>
    <scope>NUCLEOTIDE SEQUENCE [LARGE SCALE GENOMIC DNA]</scope>
    <source>
        <strain evidence="1 2">DSM 12255</strain>
    </source>
</reference>
<protein>
    <recommendedName>
        <fullName evidence="3">FkbM family methyltransferase</fullName>
    </recommendedName>
</protein>
<dbReference type="EMBL" id="JAHCVJ010000006">
    <property type="protein sequence ID" value="MBT0665560.1"/>
    <property type="molecule type" value="Genomic_DNA"/>
</dbReference>